<dbReference type="Proteomes" id="UP000886198">
    <property type="component" value="Unassembled WGS sequence"/>
</dbReference>
<feature type="binding site" evidence="12">
    <location>
        <position position="474"/>
    </location>
    <ligand>
        <name>Zn(2+)</name>
        <dbReference type="ChEBI" id="CHEBI:29105"/>
        <label>1</label>
    </ligand>
</feature>
<dbReference type="InterPro" id="IPR027417">
    <property type="entry name" value="P-loop_NTPase"/>
</dbReference>
<dbReference type="GO" id="GO:0003677">
    <property type="term" value="F:DNA binding"/>
    <property type="evidence" value="ECO:0007669"/>
    <property type="project" value="UniProtKB-UniRule"/>
</dbReference>
<dbReference type="EMBL" id="DSBT01000169">
    <property type="protein sequence ID" value="HDP77713.1"/>
    <property type="molecule type" value="Genomic_DNA"/>
</dbReference>
<dbReference type="Pfam" id="PF17764">
    <property type="entry name" value="PriA_3primeBD"/>
    <property type="match status" value="1"/>
</dbReference>
<dbReference type="PANTHER" id="PTHR30580">
    <property type="entry name" value="PRIMOSOMAL PROTEIN N"/>
    <property type="match status" value="1"/>
</dbReference>
<comment type="catalytic activity">
    <reaction evidence="12">
        <text>Couples ATP hydrolysis with the unwinding of duplex DNA by translocating in the 3'-5' direction.</text>
        <dbReference type="EC" id="5.6.2.4"/>
    </reaction>
</comment>
<dbReference type="InterPro" id="IPR011545">
    <property type="entry name" value="DEAD/DEAH_box_helicase_dom"/>
</dbReference>
<comment type="catalytic activity">
    <reaction evidence="11 12">
        <text>ATP + H2O = ADP + phosphate + H(+)</text>
        <dbReference type="Rhea" id="RHEA:13065"/>
        <dbReference type="ChEBI" id="CHEBI:15377"/>
        <dbReference type="ChEBI" id="CHEBI:15378"/>
        <dbReference type="ChEBI" id="CHEBI:30616"/>
        <dbReference type="ChEBI" id="CHEBI:43474"/>
        <dbReference type="ChEBI" id="CHEBI:456216"/>
        <dbReference type="EC" id="5.6.2.4"/>
    </reaction>
</comment>
<evidence type="ECO:0000256" key="1">
    <source>
        <dbReference type="ARBA" id="ARBA00022515"/>
    </source>
</evidence>
<evidence type="ECO:0000256" key="12">
    <source>
        <dbReference type="HAMAP-Rule" id="MF_00983"/>
    </source>
</evidence>
<feature type="binding site" evidence="12">
    <location>
        <position position="498"/>
    </location>
    <ligand>
        <name>Zn(2+)</name>
        <dbReference type="ChEBI" id="CHEBI:29105"/>
        <label>2</label>
    </ligand>
</feature>
<keyword evidence="8 12" id="KW-0067">ATP-binding</keyword>
<dbReference type="Pfam" id="PF00270">
    <property type="entry name" value="DEAD"/>
    <property type="match status" value="1"/>
</dbReference>
<gene>
    <name evidence="12 15" type="primary">priA</name>
    <name evidence="15" type="ORF">ENN47_05940</name>
</gene>
<dbReference type="GO" id="GO:0043138">
    <property type="term" value="F:3'-5' DNA helicase activity"/>
    <property type="evidence" value="ECO:0007669"/>
    <property type="project" value="UniProtKB-EC"/>
</dbReference>
<dbReference type="HAMAP" id="MF_00983">
    <property type="entry name" value="PriA"/>
    <property type="match status" value="1"/>
</dbReference>
<comment type="subunit">
    <text evidence="12">Component of the replication restart primosome.</text>
</comment>
<keyword evidence="3 12" id="KW-0479">Metal-binding</keyword>
<dbReference type="EC" id="5.6.2.4" evidence="12"/>
<keyword evidence="6 12" id="KW-0347">Helicase</keyword>
<dbReference type="Pfam" id="PF00271">
    <property type="entry name" value="Helicase_C"/>
    <property type="match status" value="1"/>
</dbReference>
<dbReference type="InterPro" id="IPR041236">
    <property type="entry name" value="PriA_C"/>
</dbReference>
<keyword evidence="10 12" id="KW-0413">Isomerase</keyword>
<keyword evidence="9 12" id="KW-0238">DNA-binding</keyword>
<evidence type="ECO:0000256" key="6">
    <source>
        <dbReference type="ARBA" id="ARBA00022806"/>
    </source>
</evidence>
<dbReference type="InterPro" id="IPR005259">
    <property type="entry name" value="PriA"/>
</dbReference>
<feature type="binding site" evidence="12">
    <location>
        <position position="480"/>
    </location>
    <ligand>
        <name>Zn(2+)</name>
        <dbReference type="ChEBI" id="CHEBI:29105"/>
        <label>2</label>
    </ligand>
</feature>
<dbReference type="InterPro" id="IPR041222">
    <property type="entry name" value="PriA_3primeBD"/>
</dbReference>
<dbReference type="PROSITE" id="PS51192">
    <property type="entry name" value="HELICASE_ATP_BIND_1"/>
    <property type="match status" value="1"/>
</dbReference>
<dbReference type="GO" id="GO:0005524">
    <property type="term" value="F:ATP binding"/>
    <property type="evidence" value="ECO:0007669"/>
    <property type="project" value="UniProtKB-UniRule"/>
</dbReference>
<comment type="function">
    <text evidence="12">Initiates the restart of stalled replication forks, which reloads the replicative helicase on sites other than the origin of replication. Recognizes and binds to abandoned replication forks and remodels them to uncover a helicase loading site. Promotes assembly of the primosome at these replication forks.</text>
</comment>
<feature type="binding site" evidence="12">
    <location>
        <position position="471"/>
    </location>
    <ligand>
        <name>Zn(2+)</name>
        <dbReference type="ChEBI" id="CHEBI:29105"/>
        <label>1</label>
    </ligand>
</feature>
<feature type="domain" description="Helicase ATP-binding" evidence="13">
    <location>
        <begin position="247"/>
        <end position="414"/>
    </location>
</feature>
<dbReference type="GO" id="GO:0006269">
    <property type="term" value="P:DNA replication, synthesis of primer"/>
    <property type="evidence" value="ECO:0007669"/>
    <property type="project" value="UniProtKB-KW"/>
</dbReference>
<dbReference type="GO" id="GO:0008270">
    <property type="term" value="F:zinc ion binding"/>
    <property type="evidence" value="ECO:0007669"/>
    <property type="project" value="UniProtKB-UniRule"/>
</dbReference>
<feature type="domain" description="Helicase C-terminal" evidence="14">
    <location>
        <begin position="452"/>
        <end position="659"/>
    </location>
</feature>
<dbReference type="CDD" id="cd18804">
    <property type="entry name" value="SF2_C_priA"/>
    <property type="match status" value="1"/>
</dbReference>
<dbReference type="GO" id="GO:0006270">
    <property type="term" value="P:DNA replication initiation"/>
    <property type="evidence" value="ECO:0007669"/>
    <property type="project" value="TreeGrafter"/>
</dbReference>
<keyword evidence="1 12" id="KW-0639">Primosome</keyword>
<keyword evidence="5 12" id="KW-0378">Hydrolase</keyword>
<dbReference type="AlphaFoldDB" id="A0A7C1CYK5"/>
<evidence type="ECO:0000256" key="3">
    <source>
        <dbReference type="ARBA" id="ARBA00022723"/>
    </source>
</evidence>
<dbReference type="InterPro" id="IPR042115">
    <property type="entry name" value="PriA_3primeBD_sf"/>
</dbReference>
<comment type="caution">
    <text evidence="15">The sequence shown here is derived from an EMBL/GenBank/DDBJ whole genome shotgun (WGS) entry which is preliminary data.</text>
</comment>
<proteinExistence type="inferred from homology"/>
<evidence type="ECO:0000256" key="11">
    <source>
        <dbReference type="ARBA" id="ARBA00048988"/>
    </source>
</evidence>
<dbReference type="GO" id="GO:0016787">
    <property type="term" value="F:hydrolase activity"/>
    <property type="evidence" value="ECO:0007669"/>
    <property type="project" value="UniProtKB-KW"/>
</dbReference>
<dbReference type="Pfam" id="PF18319">
    <property type="entry name" value="Zn_ribbon_PriA"/>
    <property type="match status" value="1"/>
</dbReference>
<dbReference type="NCBIfam" id="TIGR00595">
    <property type="entry name" value="priA"/>
    <property type="match status" value="1"/>
</dbReference>
<evidence type="ECO:0000256" key="4">
    <source>
        <dbReference type="ARBA" id="ARBA00022741"/>
    </source>
</evidence>
<feature type="binding site" evidence="12">
    <location>
        <position position="511"/>
    </location>
    <ligand>
        <name>Zn(2+)</name>
        <dbReference type="ChEBI" id="CHEBI:29105"/>
        <label>1</label>
    </ligand>
</feature>
<feature type="binding site" evidence="12">
    <location>
        <position position="483"/>
    </location>
    <ligand>
        <name>Zn(2+)</name>
        <dbReference type="ChEBI" id="CHEBI:29105"/>
        <label>2</label>
    </ligand>
</feature>
<feature type="binding site" evidence="12">
    <location>
        <position position="514"/>
    </location>
    <ligand>
        <name>Zn(2+)</name>
        <dbReference type="ChEBI" id="CHEBI:29105"/>
        <label>1</label>
    </ligand>
</feature>
<evidence type="ECO:0000256" key="9">
    <source>
        <dbReference type="ARBA" id="ARBA00023125"/>
    </source>
</evidence>
<comment type="similarity">
    <text evidence="12">Belongs to the helicase family. PriA subfamily.</text>
</comment>
<keyword evidence="2 12" id="KW-0235">DNA replication</keyword>
<protein>
    <recommendedName>
        <fullName evidence="12">Replication restart protein PriA</fullName>
    </recommendedName>
    <alternativeName>
        <fullName evidence="12">ATP-dependent DNA helicase PriA</fullName>
        <ecNumber evidence="12">5.6.2.4</ecNumber>
    </alternativeName>
    <alternativeName>
        <fullName evidence="12">DNA 3'-5' helicase PriA</fullName>
    </alternativeName>
</protein>
<dbReference type="GO" id="GO:0006310">
    <property type="term" value="P:DNA recombination"/>
    <property type="evidence" value="ECO:0007669"/>
    <property type="project" value="InterPro"/>
</dbReference>
<organism evidence="15">
    <name type="scientific">Mesotoga infera</name>
    <dbReference type="NCBI Taxonomy" id="1236046"/>
    <lineage>
        <taxon>Bacteria</taxon>
        <taxon>Thermotogati</taxon>
        <taxon>Thermotogota</taxon>
        <taxon>Thermotogae</taxon>
        <taxon>Kosmotogales</taxon>
        <taxon>Kosmotogaceae</taxon>
        <taxon>Mesotoga</taxon>
    </lineage>
</organism>
<dbReference type="Gene3D" id="3.40.1440.60">
    <property type="entry name" value="PriA, 3(prime) DNA-binding domain"/>
    <property type="match status" value="1"/>
</dbReference>
<evidence type="ECO:0000256" key="2">
    <source>
        <dbReference type="ARBA" id="ARBA00022705"/>
    </source>
</evidence>
<dbReference type="InterPro" id="IPR001650">
    <property type="entry name" value="Helicase_C-like"/>
</dbReference>
<keyword evidence="7 12" id="KW-0862">Zinc</keyword>
<comment type="cofactor">
    <cofactor evidence="12">
        <name>Zn(2+)</name>
        <dbReference type="ChEBI" id="CHEBI:29105"/>
    </cofactor>
    <text evidence="12">Binds 2 zinc ions per subunit.</text>
</comment>
<accession>A0A7C1CYK5</accession>
<dbReference type="SMART" id="SM00487">
    <property type="entry name" value="DEXDc"/>
    <property type="match status" value="1"/>
</dbReference>
<dbReference type="Pfam" id="PF18074">
    <property type="entry name" value="PriA_C"/>
    <property type="match status" value="1"/>
</dbReference>
<keyword evidence="4 12" id="KW-0547">Nucleotide-binding</keyword>
<dbReference type="PANTHER" id="PTHR30580:SF0">
    <property type="entry name" value="PRIMOSOMAL PROTEIN N"/>
    <property type="match status" value="1"/>
</dbReference>
<evidence type="ECO:0000259" key="13">
    <source>
        <dbReference type="PROSITE" id="PS51192"/>
    </source>
</evidence>
<dbReference type="FunFam" id="3.40.50.300:FF:000489">
    <property type="entry name" value="Primosome assembly protein PriA"/>
    <property type="match status" value="1"/>
</dbReference>
<dbReference type="InterPro" id="IPR014001">
    <property type="entry name" value="Helicase_ATP-bd"/>
</dbReference>
<sequence>MLIQVAISNSPLYDTYTYETDKTLEPGERVEVNFAGRNAIGYVVSLEGKTGKYRIKSINKKVDERSFLSSEDIKLAEFVMKDYLAPPGKVFDLFFPPGKLLAVDEFIVPISESFELSPTKKDKFVKEFGEEKLKELLASREVKIMHSFERKTPKKRKTRRVSLAKKTGLLNEDLTPLWQTIVDYLLSVESEEISALEKKLELRSRSPIETLISKGILTTEECEEDDSHWVIPAVEKLNGSQREVYREIMERESKAFLLHGLTGTGKTEVYFKVMEYWLNRGRQILYLVPEVSLTPQLLARIRGAFPGRDVRQYHSYMPRNQRQRIWLDAVEQNVDILVGTRSSLWVPMKNTGLIVVDEEHDSSFYQQSLPYYDGVEAALRKAELLDIPIILGSATPRVGHYHLVESDRLSLLRLTERPVGSFPTIEIIDMKEEKNLIISKRALAEIRQTISLGKQVFVFVHRKGYSNYVVCYTCGNTVSCPHCSVSMTYHKADNSLKCHYCGYREPVPKSCPVCGSMTLSARGFGTERVEHDLQKYFPSARIMRMDRETIDNPISYEKALLEISRKECQIIVGTKMITKGLDFPDVEMVLIVDADRLMSFPSYDSPETAFQHISQVSGRSGRASIGKAFIQSFNPNNRIMKAAFERDYEAFYMDEIALRKELNNPPFSKIAEVVCYGETEDESGLLAEKIAEQIREVRIDSIEVFGPIAPLLSKLKNSYRMKITVKLPPDANYEFLLKIQKKHPADIQIIINGIGGMV</sequence>
<evidence type="ECO:0000313" key="15">
    <source>
        <dbReference type="EMBL" id="HDP77713.1"/>
    </source>
</evidence>
<dbReference type="PROSITE" id="PS51194">
    <property type="entry name" value="HELICASE_CTER"/>
    <property type="match status" value="1"/>
</dbReference>
<evidence type="ECO:0000256" key="10">
    <source>
        <dbReference type="ARBA" id="ARBA00023235"/>
    </source>
</evidence>
<evidence type="ECO:0000256" key="8">
    <source>
        <dbReference type="ARBA" id="ARBA00022840"/>
    </source>
</evidence>
<dbReference type="GO" id="GO:0006302">
    <property type="term" value="P:double-strand break repair"/>
    <property type="evidence" value="ECO:0007669"/>
    <property type="project" value="InterPro"/>
</dbReference>
<dbReference type="SUPFAM" id="SSF52540">
    <property type="entry name" value="P-loop containing nucleoside triphosphate hydrolases"/>
    <property type="match status" value="2"/>
</dbReference>
<dbReference type="InterPro" id="IPR040498">
    <property type="entry name" value="PriA_CRR"/>
</dbReference>
<dbReference type="SMART" id="SM00490">
    <property type="entry name" value="HELICc"/>
    <property type="match status" value="1"/>
</dbReference>
<name>A0A7C1CYK5_9BACT</name>
<evidence type="ECO:0000256" key="7">
    <source>
        <dbReference type="ARBA" id="ARBA00022833"/>
    </source>
</evidence>
<evidence type="ECO:0000259" key="14">
    <source>
        <dbReference type="PROSITE" id="PS51194"/>
    </source>
</evidence>
<dbReference type="GO" id="GO:1990077">
    <property type="term" value="C:primosome complex"/>
    <property type="evidence" value="ECO:0007669"/>
    <property type="project" value="UniProtKB-UniRule"/>
</dbReference>
<reference evidence="15" key="1">
    <citation type="journal article" date="2020" name="mSystems">
        <title>Genome- and Community-Level Interaction Insights into Carbon Utilization and Element Cycling Functions of Hydrothermarchaeota in Hydrothermal Sediment.</title>
        <authorList>
            <person name="Zhou Z."/>
            <person name="Liu Y."/>
            <person name="Xu W."/>
            <person name="Pan J."/>
            <person name="Luo Z.H."/>
            <person name="Li M."/>
        </authorList>
    </citation>
    <scope>NUCLEOTIDE SEQUENCE [LARGE SCALE GENOMIC DNA]</scope>
    <source>
        <strain evidence="15">SpSt-1179</strain>
    </source>
</reference>
<dbReference type="Gene3D" id="3.40.50.300">
    <property type="entry name" value="P-loop containing nucleotide triphosphate hydrolases"/>
    <property type="match status" value="2"/>
</dbReference>
<evidence type="ECO:0000256" key="5">
    <source>
        <dbReference type="ARBA" id="ARBA00022801"/>
    </source>
</evidence>
<feature type="binding site" evidence="12">
    <location>
        <position position="501"/>
    </location>
    <ligand>
        <name>Zn(2+)</name>
        <dbReference type="ChEBI" id="CHEBI:29105"/>
        <label>2</label>
    </ligand>
</feature>